<proteinExistence type="predicted"/>
<protein>
    <submittedName>
        <fullName evidence="1">Uncharacterized protein</fullName>
    </submittedName>
</protein>
<organism evidence="1 2">
    <name type="scientific">Qipengyuania flava</name>
    <dbReference type="NCBI Taxonomy" id="192812"/>
    <lineage>
        <taxon>Bacteria</taxon>
        <taxon>Pseudomonadati</taxon>
        <taxon>Pseudomonadota</taxon>
        <taxon>Alphaproteobacteria</taxon>
        <taxon>Sphingomonadales</taxon>
        <taxon>Erythrobacteraceae</taxon>
        <taxon>Qipengyuania</taxon>
    </lineage>
</organism>
<dbReference type="RefSeq" id="WP_067463751.1">
    <property type="nucleotide sequence ID" value="NZ_AP019389.1"/>
</dbReference>
<sequence>MTSFLPRFATLGAIAAAASLSFAPASADARANGFYYTVELAQPVAEKTVTVAGGVAWACKGTTCVARKGSSRPLRLCRQLQREHGEIVAFTADEKTLDADKLAQCNG</sequence>
<evidence type="ECO:0000313" key="2">
    <source>
        <dbReference type="Proteomes" id="UP000290057"/>
    </source>
</evidence>
<name>A0A222ETF3_9SPHN</name>
<reference evidence="1 2" key="1">
    <citation type="submission" date="2019-01" db="EMBL/GenBank/DDBJ databases">
        <title>Complete genome sequence of Erythrobacter flavus KJ5.</title>
        <authorList>
            <person name="Kanesaki Y."/>
            <person name="Brotosudarmo T."/>
            <person name="Moriuchi R."/>
            <person name="Awai K."/>
        </authorList>
    </citation>
    <scope>NUCLEOTIDE SEQUENCE [LARGE SCALE GENOMIC DNA]</scope>
    <source>
        <strain evidence="1 2">KJ5</strain>
    </source>
</reference>
<evidence type="ECO:0000313" key="1">
    <source>
        <dbReference type="EMBL" id="BBI19179.1"/>
    </source>
</evidence>
<dbReference type="InterPro" id="IPR058067">
    <property type="entry name" value="CC_3452-like"/>
</dbReference>
<dbReference type="EMBL" id="AP019389">
    <property type="protein sequence ID" value="BBI19179.1"/>
    <property type="molecule type" value="Genomic_DNA"/>
</dbReference>
<accession>A0A222ETF3</accession>
<dbReference type="KEGG" id="efv:CHH26_03140"/>
<dbReference type="Proteomes" id="UP000290057">
    <property type="component" value="Chromosome"/>
</dbReference>
<gene>
    <name evidence="1" type="ORF">EKJ_00260</name>
</gene>
<keyword evidence="2" id="KW-1185">Reference proteome</keyword>
<dbReference type="InterPro" id="IPR058513">
    <property type="entry name" value="DUF8200"/>
</dbReference>
<dbReference type="AlphaFoldDB" id="A0A222ETF3"/>
<dbReference type="NCBIfam" id="NF047636">
    <property type="entry name" value="CC_3452_fam"/>
    <property type="match status" value="1"/>
</dbReference>
<dbReference type="Pfam" id="PF26624">
    <property type="entry name" value="DUF8200"/>
    <property type="match status" value="1"/>
</dbReference>